<dbReference type="SUPFAM" id="SSF50118">
    <property type="entry name" value="Cell growth inhibitor/plasmid maintenance toxic component"/>
    <property type="match status" value="1"/>
</dbReference>
<dbReference type="InterPro" id="IPR011067">
    <property type="entry name" value="Plasmid_toxin/cell-grow_inhib"/>
</dbReference>
<dbReference type="PANTHER" id="PTHR33988:SF3">
    <property type="entry name" value="ENDORIBONUCLEASE TOXIN CHPB-RELATED"/>
    <property type="match status" value="1"/>
</dbReference>
<evidence type="ECO:0000313" key="2">
    <source>
        <dbReference type="Proteomes" id="UP000516349"/>
    </source>
</evidence>
<reference evidence="1 2" key="1">
    <citation type="submission" date="2020-08" db="EMBL/GenBank/DDBJ databases">
        <title>Complete genome sequence of Entomobacter blattae G55GP.</title>
        <authorList>
            <person name="Poehlein A."/>
            <person name="Guzman J."/>
            <person name="Daniel R."/>
            <person name="Vilcinskas A."/>
        </authorList>
    </citation>
    <scope>NUCLEOTIDE SEQUENCE [LARGE SCALE GENOMIC DNA]</scope>
    <source>
        <strain evidence="1 2">G55GP</strain>
    </source>
</reference>
<dbReference type="GO" id="GO:0016075">
    <property type="term" value="P:rRNA catabolic process"/>
    <property type="evidence" value="ECO:0007669"/>
    <property type="project" value="TreeGrafter"/>
</dbReference>
<dbReference type="KEGG" id="ebla:JGUZn3_20510"/>
<dbReference type="EMBL" id="CP060244">
    <property type="protein sequence ID" value="QNT79256.1"/>
    <property type="molecule type" value="Genomic_DNA"/>
</dbReference>
<dbReference type="EC" id="3.1.27.-" evidence="1"/>
<evidence type="ECO:0000313" key="1">
    <source>
        <dbReference type="EMBL" id="QNT79256.1"/>
    </source>
</evidence>
<dbReference type="GO" id="GO:0006402">
    <property type="term" value="P:mRNA catabolic process"/>
    <property type="evidence" value="ECO:0007669"/>
    <property type="project" value="TreeGrafter"/>
</dbReference>
<dbReference type="GO" id="GO:0016787">
    <property type="term" value="F:hydrolase activity"/>
    <property type="evidence" value="ECO:0007669"/>
    <property type="project" value="UniProtKB-KW"/>
</dbReference>
<protein>
    <submittedName>
        <fullName evidence="1">Endoribonuclease toxin MazF</fullName>
        <ecNumber evidence="1">3.1.27.-</ecNumber>
    </submittedName>
</protein>
<dbReference type="PANTHER" id="PTHR33988">
    <property type="entry name" value="ENDORIBONUCLEASE MAZF-RELATED"/>
    <property type="match status" value="1"/>
</dbReference>
<accession>A0A7H1NTZ6</accession>
<name>A0A7H1NTZ6_9PROT</name>
<keyword evidence="1" id="KW-0378">Hydrolase</keyword>
<sequence>MVKSYIPECGDIIWISFDPSKGHEQQKRRPALVLSPKRYNQKTNLLLCCPITSRIKGYPFEVLLDKQNAILADQVKSFDWKARNAEFKAKAPMNSIDETKEKLLTLLS</sequence>
<dbReference type="GO" id="GO:0004521">
    <property type="term" value="F:RNA endonuclease activity"/>
    <property type="evidence" value="ECO:0007669"/>
    <property type="project" value="TreeGrafter"/>
</dbReference>
<gene>
    <name evidence="1" type="primary">mazF</name>
    <name evidence="1" type="ORF">JGUZn3_20510</name>
</gene>
<dbReference type="GO" id="GO:0003677">
    <property type="term" value="F:DNA binding"/>
    <property type="evidence" value="ECO:0007669"/>
    <property type="project" value="InterPro"/>
</dbReference>
<proteinExistence type="predicted"/>
<keyword evidence="2" id="KW-1185">Reference proteome</keyword>
<dbReference type="Proteomes" id="UP000516349">
    <property type="component" value="Chromosome"/>
</dbReference>
<dbReference type="AlphaFoldDB" id="A0A7H1NTZ6"/>
<dbReference type="InterPro" id="IPR003477">
    <property type="entry name" value="PemK-like"/>
</dbReference>
<dbReference type="Pfam" id="PF02452">
    <property type="entry name" value="PemK_toxin"/>
    <property type="match status" value="1"/>
</dbReference>
<dbReference type="NCBIfam" id="NF007386">
    <property type="entry name" value="PRK09907.1"/>
    <property type="match status" value="1"/>
</dbReference>
<organism evidence="1 2">
    <name type="scientific">Entomobacter blattae</name>
    <dbReference type="NCBI Taxonomy" id="2762277"/>
    <lineage>
        <taxon>Bacteria</taxon>
        <taxon>Pseudomonadati</taxon>
        <taxon>Pseudomonadota</taxon>
        <taxon>Alphaproteobacteria</taxon>
        <taxon>Acetobacterales</taxon>
        <taxon>Acetobacteraceae</taxon>
        <taxon>Entomobacter</taxon>
    </lineage>
</organism>
<dbReference type="RefSeq" id="WP_203413438.1">
    <property type="nucleotide sequence ID" value="NZ_CP060244.1"/>
</dbReference>
<dbReference type="Gene3D" id="2.30.30.110">
    <property type="match status" value="1"/>
</dbReference>